<dbReference type="InterPro" id="IPR036736">
    <property type="entry name" value="ACP-like_sf"/>
</dbReference>
<dbReference type="PROSITE" id="PS00012">
    <property type="entry name" value="PHOSPHOPANTETHEINE"/>
    <property type="match status" value="2"/>
</dbReference>
<keyword evidence="3" id="KW-0597">Phosphoprotein</keyword>
<feature type="domain" description="Carrier" evidence="6">
    <location>
        <begin position="975"/>
        <end position="1050"/>
    </location>
</feature>
<reference evidence="7 8" key="1">
    <citation type="submission" date="2024-09" db="EMBL/GenBank/DDBJ databases">
        <authorList>
            <person name="Sun Q."/>
            <person name="Mori K."/>
        </authorList>
    </citation>
    <scope>NUCLEOTIDE SEQUENCE [LARGE SCALE GENOMIC DNA]</scope>
    <source>
        <strain evidence="7 8">JCM 6917</strain>
    </source>
</reference>
<name>A0ABV5N571_9ACTN</name>
<dbReference type="Gene3D" id="3.30.300.30">
    <property type="match status" value="2"/>
</dbReference>
<dbReference type="CDD" id="cd19540">
    <property type="entry name" value="LCL_NRPS-like"/>
    <property type="match status" value="1"/>
</dbReference>
<evidence type="ECO:0000256" key="3">
    <source>
        <dbReference type="ARBA" id="ARBA00022553"/>
    </source>
</evidence>
<dbReference type="CDD" id="cd05235">
    <property type="entry name" value="SDR_e1"/>
    <property type="match status" value="1"/>
</dbReference>
<dbReference type="InterPro" id="IPR020806">
    <property type="entry name" value="PKS_PP-bd"/>
</dbReference>
<dbReference type="EMBL" id="JBHMCY010000046">
    <property type="protein sequence ID" value="MFB9465434.1"/>
    <property type="molecule type" value="Genomic_DNA"/>
</dbReference>
<evidence type="ECO:0000256" key="5">
    <source>
        <dbReference type="SAM" id="MobiDB-lite"/>
    </source>
</evidence>
<keyword evidence="2" id="KW-0596">Phosphopantetheine</keyword>
<evidence type="ECO:0000313" key="8">
    <source>
        <dbReference type="Proteomes" id="UP001589709"/>
    </source>
</evidence>
<sequence length="2530" mass="269747">MSRQQLRAHQGGGRAATLDHAAGPPAEILPVTAGQREVWLAEQQFPGTDPALRLGEYLDIRGPVDPAAFEAALRQVVAEADALRVRLVPGADGPVQVLEPDLPWALPVVDVGDEPDPERAARAWVRADLARPMDLASGPLFSFALLRLAPDRYWWYHTYHHGAVDAFGYSLVARRAAEVYTALVRGEQPGPHPFGPLSALVRADQDYRASEDRAADRAYWTRQLSGWTRPGAPVPGPRAATGGSAPAGQRSAGDGPEPEPVPRTGLLPLQRPEALRAAASRAGVSRFRLVFAAVALHQHRLTGARDVVVGLTVAGRVGPASRTTPGMLANAVPVRLTLRPGMPLGELLTQVDHRMREAVQHQRYRGEDLHRDLGLSRGPGSAFSPVVNLIGFDYGFTFAGHRCVAHNLSFPLGADLVIMVWDRRDGSGPGMRLHAAPGTHGEADLADTQRRLLRLLADMADLDPGLPIGLLDVVPADERRELLGRGDATAAGRPAVALPTLFEEQVRRTPDAVAVVAGRTRLTYRELNGRANRLAHALAGRGAGPEDVVALALPRSLDLVVAALAVLKTGAAYLPVDPAYPRARKEYMLADARPASVLDDPDTLAELSGGQPDTDPRITVDPRHPAYVIYTSGSTGRPKGVVVTHTGIASFAALQAERLDITPGSRVLQFASPSFDASVWELCAALLTGAALVLAPAADPVSALTDPGTGVTHALVPPSALAVVPEPDAGLPTLVVGGEPCPPGLLSRWAPHRRVLNAYGPTETTVMAAMSAPLAPSDTPPPIGEPVPGSRVYVLNGALEPVPPGTTGELYVAGPSLARGYLRRPALTAERFVADPYGPAGTRMYRTGDLVRWRADTGLEYVGRADQQVKIRGFRIELGEIEAELTACPGVTQAAVLARPDRQRGDLRLVAYVVTGQDAAQPRRLREQLRERLPAHMVPSAFVTLGALPLTPNGKLDRDALPEPGDDLGASAARAPRTPREQLLCALFEEVLGRSGVGPDTSFFEAGGHSLLAIRLVSRIRAVLGVDVDLGALFDAPTAALLAARLGGAERTRPALTVQDRPDPAPLSFAQRRLWFLHRAQGPGATYNIPLVQRLTGELDREALERALADVVGRHETLRTVFQEAGGEPVQRIMDASAARPWLPVTEVDDEEALHARLVEAVRHPFDLAVEPPLRAELFVLGPAEQVLTLVIHHIAADGWSLAPLARDLATAYAARRRGEAPVWPPLPARYTDYALWQRRLLGDPDDADGLLGRQLAHWSTVLADLPEELALPRDRPRPAVASHRGGRAPLRIDADTHAALTDLARRSGASLFMVLHAGLAALLTRMGAGTDIPVGTVIAGRTDQALDDLVGFFVNTLVLRTDTSGDPGFTALLDRVRGTALAAYAHQDVPFEQLVETLNPTRSPARHPLFQVALSLDVDEATVPALPGLRASRMRIPTATAKFDLDIGVCERRSDTGECRGLDVTVDYATDLFDHGTVQDLATRWVRLLEAVVRDPHRPISRIDVLSDDERRRLLGGPDPGALPPAGTVPQRFHAQVRATPDAVAVVAGGTTLTYAEANARANRLAHALIARGAGTEDVVAVALPRSADLVVALLAVLKAGAAYLPLDPSHPPARVAAMVEDARPVLLLTDTATARADGLGTGLARLPLDAPETAAALAGLPDTDPVTRLSPDHPAYVVYTSGSTGTPKGVVARHASVVNVAARYRDAVFAPAAGRLGGRPLRVALTASVTFDASWGQLAALLDGHELHVPDAATWTDADRFVAWAAHHRIDTVDATPSYLRVLSDRGLFTHERWRPGVAVLGGEELPDRLWRDLRAVDGLTAHNMYGPTECTVDALQARLDAAATPVLGQPIPGARAYVLDAALRPVPPGVTGELYVAGTGLARGYLGRPDLTAQRFVADPYGPPGTRMYRTGDLARHRRDGQLVFAGRADDQVKVRGHRIEPAEVEAALATHPRVAHAAVAARGDHLGGTRLIAYAVPAAGARTDPSDLRSHLRARLPASMVPSAFVLLDALPLTANGKLDRAALPVPDPATTTTAGRAPRTPRERTLCALFAEVLGVPAVGADDDFFALGGHSLLAVRLAGRIGEVLAVPFRLSALLEAPTPAGLARHLGADAPSAAPAWVPDTEAELSPALRFGPVPRPADGPREILLTGGTGFVGAFVLSELLRRTTARVHCLVRGRTDAEARERLAAALRAYGLAAAPDDPRLHVVRGDLTAGGLGVGPARWSRLRETIDTIVHGGAHVHHLTPYARLKPANVDGTRTLLHLAAEGRPKAFHHLSTLGVFRPGPGARLVTEETPVDGERHPFGKGYAASKWVAERLAARAFERGASGAVHRLGRVWADTATGAVNRDDMFSRLLTSCAALGCYPSDPGLHDALLPVDVLARALVGLLLDGDRTGAVHHLHHPRTVGPGAFMTVRDRMRGTRCAETSLTAWLHRLRRASDRGQDLPILPYRAYLEEYAEQTDAARRPALDFDNGTTVHRLERLGVPVPEIDEPAIVRYWDFVEGPAAPAGPARRTTVAPPSENR</sequence>
<dbReference type="Gene3D" id="1.10.1200.10">
    <property type="entry name" value="ACP-like"/>
    <property type="match status" value="2"/>
</dbReference>
<dbReference type="Proteomes" id="UP001589709">
    <property type="component" value="Unassembled WGS sequence"/>
</dbReference>
<dbReference type="InterPro" id="IPR001242">
    <property type="entry name" value="Condensation_dom"/>
</dbReference>
<evidence type="ECO:0000259" key="6">
    <source>
        <dbReference type="PROSITE" id="PS50075"/>
    </source>
</evidence>
<feature type="region of interest" description="Disordered" evidence="5">
    <location>
        <begin position="954"/>
        <end position="974"/>
    </location>
</feature>
<dbReference type="Gene3D" id="3.40.50.12780">
    <property type="entry name" value="N-terminal domain of ligase-like"/>
    <property type="match status" value="1"/>
</dbReference>
<comment type="cofactor">
    <cofactor evidence="1">
        <name>pantetheine 4'-phosphate</name>
        <dbReference type="ChEBI" id="CHEBI:47942"/>
    </cofactor>
</comment>
<dbReference type="SUPFAM" id="SSF52777">
    <property type="entry name" value="CoA-dependent acyltransferases"/>
    <property type="match status" value="4"/>
</dbReference>
<dbReference type="SUPFAM" id="SSF51735">
    <property type="entry name" value="NAD(P)-binding Rossmann-fold domains"/>
    <property type="match status" value="1"/>
</dbReference>
<dbReference type="Gene3D" id="2.30.38.10">
    <property type="entry name" value="Luciferase, Domain 3"/>
    <property type="match status" value="1"/>
</dbReference>
<keyword evidence="8" id="KW-1185">Reference proteome</keyword>
<evidence type="ECO:0000256" key="1">
    <source>
        <dbReference type="ARBA" id="ARBA00001957"/>
    </source>
</evidence>
<dbReference type="Gene3D" id="3.30.559.30">
    <property type="entry name" value="Nonribosomal peptide synthetase, condensation domain"/>
    <property type="match status" value="2"/>
</dbReference>
<dbReference type="Gene3D" id="3.40.50.980">
    <property type="match status" value="2"/>
</dbReference>
<gene>
    <name evidence="7" type="ORF">ACFF45_22675</name>
</gene>
<dbReference type="PANTHER" id="PTHR45527:SF1">
    <property type="entry name" value="FATTY ACID SYNTHASE"/>
    <property type="match status" value="1"/>
</dbReference>
<dbReference type="InterPro" id="IPR020845">
    <property type="entry name" value="AMP-binding_CS"/>
</dbReference>
<dbReference type="InterPro" id="IPR013120">
    <property type="entry name" value="FAR_NAD-bd"/>
</dbReference>
<dbReference type="Pfam" id="PF07993">
    <property type="entry name" value="NAD_binding_4"/>
    <property type="match status" value="1"/>
</dbReference>
<dbReference type="InterPro" id="IPR023213">
    <property type="entry name" value="CAT-like_dom_sf"/>
</dbReference>
<dbReference type="NCBIfam" id="TIGR01733">
    <property type="entry name" value="AA-adenyl-dom"/>
    <property type="match status" value="2"/>
</dbReference>
<keyword evidence="4" id="KW-0436">Ligase</keyword>
<evidence type="ECO:0000256" key="4">
    <source>
        <dbReference type="ARBA" id="ARBA00022598"/>
    </source>
</evidence>
<feature type="domain" description="Carrier" evidence="6">
    <location>
        <begin position="2042"/>
        <end position="2117"/>
    </location>
</feature>
<dbReference type="InterPro" id="IPR010080">
    <property type="entry name" value="Thioester_reductase-like_dom"/>
</dbReference>
<dbReference type="RefSeq" id="WP_381348264.1">
    <property type="nucleotide sequence ID" value="NZ_JBHMCY010000046.1"/>
</dbReference>
<comment type="caution">
    <text evidence="7">The sequence shown here is derived from an EMBL/GenBank/DDBJ whole genome shotgun (WGS) entry which is preliminary data.</text>
</comment>
<dbReference type="Pfam" id="PF13193">
    <property type="entry name" value="AMP-binding_C"/>
    <property type="match status" value="2"/>
</dbReference>
<dbReference type="InterPro" id="IPR010071">
    <property type="entry name" value="AA_adenyl_dom"/>
</dbReference>
<dbReference type="Pfam" id="PF00668">
    <property type="entry name" value="Condensation"/>
    <property type="match status" value="2"/>
</dbReference>
<dbReference type="Pfam" id="PF00501">
    <property type="entry name" value="AMP-binding"/>
    <property type="match status" value="2"/>
</dbReference>
<evidence type="ECO:0000313" key="7">
    <source>
        <dbReference type="EMBL" id="MFB9465434.1"/>
    </source>
</evidence>
<accession>A0ABV5N571</accession>
<dbReference type="SMART" id="SM00823">
    <property type="entry name" value="PKS_PP"/>
    <property type="match status" value="2"/>
</dbReference>
<dbReference type="InterPro" id="IPR042099">
    <property type="entry name" value="ANL_N_sf"/>
</dbReference>
<dbReference type="SUPFAM" id="SSF56801">
    <property type="entry name" value="Acetyl-CoA synthetase-like"/>
    <property type="match status" value="2"/>
</dbReference>
<feature type="region of interest" description="Disordered" evidence="5">
    <location>
        <begin position="2511"/>
        <end position="2530"/>
    </location>
</feature>
<proteinExistence type="predicted"/>
<dbReference type="PANTHER" id="PTHR45527">
    <property type="entry name" value="NONRIBOSOMAL PEPTIDE SYNTHETASE"/>
    <property type="match status" value="1"/>
</dbReference>
<organism evidence="7 8">
    <name type="scientific">Streptomyces cinereospinus</name>
    <dbReference type="NCBI Taxonomy" id="285561"/>
    <lineage>
        <taxon>Bacteria</taxon>
        <taxon>Bacillati</taxon>
        <taxon>Actinomycetota</taxon>
        <taxon>Actinomycetes</taxon>
        <taxon>Kitasatosporales</taxon>
        <taxon>Streptomycetaceae</taxon>
        <taxon>Streptomyces</taxon>
    </lineage>
</organism>
<evidence type="ECO:0000256" key="2">
    <source>
        <dbReference type="ARBA" id="ARBA00022450"/>
    </source>
</evidence>
<feature type="region of interest" description="Disordered" evidence="5">
    <location>
        <begin position="226"/>
        <end position="266"/>
    </location>
</feature>
<dbReference type="InterPro" id="IPR000873">
    <property type="entry name" value="AMP-dep_synth/lig_dom"/>
</dbReference>
<dbReference type="Pfam" id="PF00550">
    <property type="entry name" value="PP-binding"/>
    <property type="match status" value="2"/>
</dbReference>
<feature type="region of interest" description="Disordered" evidence="5">
    <location>
        <begin position="1"/>
        <end position="24"/>
    </location>
</feature>
<dbReference type="NCBIfam" id="TIGR01746">
    <property type="entry name" value="Thioester-redct"/>
    <property type="match status" value="1"/>
</dbReference>
<dbReference type="CDD" id="cd05930">
    <property type="entry name" value="A_NRPS"/>
    <property type="match status" value="1"/>
</dbReference>
<dbReference type="Gene3D" id="3.40.50.720">
    <property type="entry name" value="NAD(P)-binding Rossmann-like Domain"/>
    <property type="match status" value="1"/>
</dbReference>
<dbReference type="InterPro" id="IPR009081">
    <property type="entry name" value="PP-bd_ACP"/>
</dbReference>
<dbReference type="InterPro" id="IPR045851">
    <property type="entry name" value="AMP-bd_C_sf"/>
</dbReference>
<dbReference type="PROSITE" id="PS50075">
    <property type="entry name" value="CARRIER"/>
    <property type="match status" value="2"/>
</dbReference>
<dbReference type="PROSITE" id="PS00455">
    <property type="entry name" value="AMP_BINDING"/>
    <property type="match status" value="2"/>
</dbReference>
<protein>
    <submittedName>
        <fullName evidence="7">Amino acid adenylation domain-containing protein</fullName>
    </submittedName>
</protein>
<dbReference type="SUPFAM" id="SSF47336">
    <property type="entry name" value="ACP-like"/>
    <property type="match status" value="2"/>
</dbReference>
<dbReference type="Gene3D" id="3.30.559.10">
    <property type="entry name" value="Chloramphenicol acetyltransferase-like domain"/>
    <property type="match status" value="2"/>
</dbReference>
<dbReference type="InterPro" id="IPR036291">
    <property type="entry name" value="NAD(P)-bd_dom_sf"/>
</dbReference>
<dbReference type="InterPro" id="IPR025110">
    <property type="entry name" value="AMP-bd_C"/>
</dbReference>
<dbReference type="InterPro" id="IPR006162">
    <property type="entry name" value="Ppantetheine_attach_site"/>
</dbReference>